<evidence type="ECO:0000256" key="1">
    <source>
        <dbReference type="SAM" id="SignalP"/>
    </source>
</evidence>
<proteinExistence type="predicted"/>
<dbReference type="EMBL" id="JBHUOZ010000001">
    <property type="protein sequence ID" value="MFD2918678.1"/>
    <property type="molecule type" value="Genomic_DNA"/>
</dbReference>
<accession>A0ABW6A339</accession>
<feature type="signal peptide" evidence="1">
    <location>
        <begin position="1"/>
        <end position="19"/>
    </location>
</feature>
<comment type="caution">
    <text evidence="2">The sequence shown here is derived from an EMBL/GenBank/DDBJ whole genome shotgun (WGS) entry which is preliminary data.</text>
</comment>
<reference evidence="3" key="1">
    <citation type="journal article" date="2019" name="Int. J. Syst. Evol. Microbiol.">
        <title>The Global Catalogue of Microorganisms (GCM) 10K type strain sequencing project: providing services to taxonomists for standard genome sequencing and annotation.</title>
        <authorList>
            <consortium name="The Broad Institute Genomics Platform"/>
            <consortium name="The Broad Institute Genome Sequencing Center for Infectious Disease"/>
            <person name="Wu L."/>
            <person name="Ma J."/>
        </authorList>
    </citation>
    <scope>NUCLEOTIDE SEQUENCE [LARGE SCALE GENOMIC DNA]</scope>
    <source>
        <strain evidence="3">KCTC 23299</strain>
    </source>
</reference>
<keyword evidence="1" id="KW-0732">Signal</keyword>
<evidence type="ECO:0000313" key="2">
    <source>
        <dbReference type="EMBL" id="MFD2918678.1"/>
    </source>
</evidence>
<gene>
    <name evidence="2" type="ORF">ACFS6H_03080</name>
</gene>
<organism evidence="2 3">
    <name type="scientific">Terrimonas rubra</name>
    <dbReference type="NCBI Taxonomy" id="1035890"/>
    <lineage>
        <taxon>Bacteria</taxon>
        <taxon>Pseudomonadati</taxon>
        <taxon>Bacteroidota</taxon>
        <taxon>Chitinophagia</taxon>
        <taxon>Chitinophagales</taxon>
        <taxon>Chitinophagaceae</taxon>
        <taxon>Terrimonas</taxon>
    </lineage>
</organism>
<protein>
    <submittedName>
        <fullName evidence="2">Uncharacterized protein</fullName>
    </submittedName>
</protein>
<sequence>MKRTLLIITFCFAATFVFSQTNFKDGRADNNCASCQSTISNRPKEILFGIHINEDGEIYFSMNNKDWFEKIFKNNTYGVAVDIVTKDRYICKPNASLPQTLPKGVFTSGIYKNALLANNKGLIEGGIYSKIGTIPVHLKGKELEGNMVILNGSSICFYTNFVDIPRSTWQLLPMGLFTDSLISEAVSFAGNKEDFFTYTEKIKIEIPFSKGSSSFNPDYLKKYFDSIRITSSRIKKVELRAYSSVEGTESINKTLMSKRAESMVTALKKIDPTLNRISIITAENWIDFFRSIRNTKFEDFEFLSKFEIKKQLLDKKILSDFEPMLASQRKVTAVLYVEKKSPYYNEPSSGILNEFQKAISVRDIRKAQNLQKEIANRISDNKLPLSYINTIEIPKSKVYSPVLNDREVYKYMLKATDEYEAFENFIELKKIDPDNGRLNYNICALRFFMWQYGGDSTSKYVLLKEIEKLQNQGISFVLSERMKVNYYILKSEDQMQAFNYAGKDSSLNEIKKRYANLSASDEDILSLAKYYSYYSQQGWAQDIVEPKIADINVNEDLLFYYLNLLFFRPDMYDTDEFWKATLNAVNLNKERFCALFKSTNMGGASMQLLESDDLRDIYCSECIR</sequence>
<keyword evidence="3" id="KW-1185">Reference proteome</keyword>
<evidence type="ECO:0000313" key="3">
    <source>
        <dbReference type="Proteomes" id="UP001597511"/>
    </source>
</evidence>
<feature type="chain" id="PRO_5046441090" evidence="1">
    <location>
        <begin position="20"/>
        <end position="624"/>
    </location>
</feature>
<dbReference type="Proteomes" id="UP001597511">
    <property type="component" value="Unassembled WGS sequence"/>
</dbReference>
<dbReference type="RefSeq" id="WP_386095108.1">
    <property type="nucleotide sequence ID" value="NZ_JBHUOZ010000001.1"/>
</dbReference>
<name>A0ABW6A339_9BACT</name>